<keyword evidence="1" id="KW-1133">Transmembrane helix</keyword>
<dbReference type="EMBL" id="RAYQ01000025">
    <property type="protein sequence ID" value="RKI88714.1"/>
    <property type="molecule type" value="Genomic_DNA"/>
</dbReference>
<proteinExistence type="predicted"/>
<feature type="transmembrane region" description="Helical" evidence="1">
    <location>
        <begin position="158"/>
        <end position="183"/>
    </location>
</feature>
<comment type="caution">
    <text evidence="2">The sequence shown here is derived from an EMBL/GenBank/DDBJ whole genome shotgun (WGS) entry which is preliminary data.</text>
</comment>
<evidence type="ECO:0008006" key="4">
    <source>
        <dbReference type="Google" id="ProtNLM"/>
    </source>
</evidence>
<evidence type="ECO:0000256" key="1">
    <source>
        <dbReference type="SAM" id="Phobius"/>
    </source>
</evidence>
<dbReference type="PANTHER" id="PTHR37305">
    <property type="entry name" value="INTEGRAL MEMBRANE PROTEIN-RELATED"/>
    <property type="match status" value="1"/>
</dbReference>
<organism evidence="2 3">
    <name type="scientific">Parablautia intestinalis</name>
    <dbReference type="NCBI Taxonomy" id="2320100"/>
    <lineage>
        <taxon>Bacteria</taxon>
        <taxon>Bacillati</taxon>
        <taxon>Bacillota</taxon>
        <taxon>Clostridia</taxon>
        <taxon>Lachnospirales</taxon>
        <taxon>Lachnospiraceae</taxon>
        <taxon>Parablautia</taxon>
    </lineage>
</organism>
<protein>
    <recommendedName>
        <fullName evidence="4">ABC transporter permease</fullName>
    </recommendedName>
</protein>
<keyword evidence="1" id="KW-0812">Transmembrane</keyword>
<dbReference type="GO" id="GO:0005886">
    <property type="term" value="C:plasma membrane"/>
    <property type="evidence" value="ECO:0007669"/>
    <property type="project" value="UniProtKB-SubCell"/>
</dbReference>
<name>A0A3A9AC85_9FIRM</name>
<feature type="transmembrane region" description="Helical" evidence="1">
    <location>
        <begin position="15"/>
        <end position="36"/>
    </location>
</feature>
<feature type="transmembrane region" description="Helical" evidence="1">
    <location>
        <begin position="190"/>
        <end position="210"/>
    </location>
</feature>
<accession>A0A3A9AC85</accession>
<dbReference type="Pfam" id="PF12679">
    <property type="entry name" value="ABC2_membrane_2"/>
    <property type="match status" value="1"/>
</dbReference>
<sequence>MVIFKYEMRNHRKYILGWAISLAVCIFLMIPVYYSLLGGAESTANPLYDMLGETDFFQSIGVSMEYLTAPLGIYSFLASFFMLAAGIFGMNFGISIHTKEFSGKTSEYLFTKPHTRKEIFHAKAIAVLCGSVVVGFTFMFTSFLSLTLFHPGFDLGEFILISNSLLLVSLLLAALGVLIGVIFSNNRSPLLTAGLVVFSEYCISSFSRIIGNKGISFLSPYSYFSAADISHTGFYEWDYLVCYLILLIMFLLIAYNVFLRKDVQFRS</sequence>
<dbReference type="RefSeq" id="WP_120471855.1">
    <property type="nucleotide sequence ID" value="NZ_RAYQ01000025.1"/>
</dbReference>
<reference evidence="2 3" key="1">
    <citation type="submission" date="2018-09" db="EMBL/GenBank/DDBJ databases">
        <title>Murine metabolic-syndrome-specific gut microbial biobank.</title>
        <authorList>
            <person name="Liu C."/>
        </authorList>
    </citation>
    <scope>NUCLEOTIDE SEQUENCE [LARGE SCALE GENOMIC DNA]</scope>
    <source>
        <strain evidence="2 3">0.1xD8-82</strain>
    </source>
</reference>
<feature type="transmembrane region" description="Helical" evidence="1">
    <location>
        <begin position="237"/>
        <end position="258"/>
    </location>
</feature>
<feature type="transmembrane region" description="Helical" evidence="1">
    <location>
        <begin position="73"/>
        <end position="94"/>
    </location>
</feature>
<dbReference type="GO" id="GO:0140359">
    <property type="term" value="F:ABC-type transporter activity"/>
    <property type="evidence" value="ECO:0007669"/>
    <property type="project" value="InterPro"/>
</dbReference>
<keyword evidence="1" id="KW-0472">Membrane</keyword>
<dbReference type="OrthoDB" id="9800309at2"/>
<dbReference type="Proteomes" id="UP000280696">
    <property type="component" value="Unassembled WGS sequence"/>
</dbReference>
<gene>
    <name evidence="2" type="ORF">D7V94_18860</name>
</gene>
<feature type="transmembrane region" description="Helical" evidence="1">
    <location>
        <begin position="124"/>
        <end position="146"/>
    </location>
</feature>
<evidence type="ECO:0000313" key="2">
    <source>
        <dbReference type="EMBL" id="RKI88714.1"/>
    </source>
</evidence>
<keyword evidence="3" id="KW-1185">Reference proteome</keyword>
<dbReference type="PANTHER" id="PTHR37305:SF1">
    <property type="entry name" value="MEMBRANE PROTEIN"/>
    <property type="match status" value="1"/>
</dbReference>
<evidence type="ECO:0000313" key="3">
    <source>
        <dbReference type="Proteomes" id="UP000280696"/>
    </source>
</evidence>
<dbReference type="AlphaFoldDB" id="A0A3A9AC85"/>